<comment type="caution">
    <text evidence="2">The sequence shown here is derived from an EMBL/GenBank/DDBJ whole genome shotgun (WGS) entry which is preliminary data.</text>
</comment>
<keyword evidence="1" id="KW-1133">Transmembrane helix</keyword>
<name>A0ABP7DDA3_9MICO</name>
<feature type="transmembrane region" description="Helical" evidence="1">
    <location>
        <begin position="6"/>
        <end position="29"/>
    </location>
</feature>
<sequence>MTTLVQVTTGILLVAHGLVHLLFIVPEAADPSYPFSLDRSWLVPGPARRPFAHVLMGAVVLAFVAAALAWWGVPGLDSAWTVIVVVAACLSLVLLIAFWDVRLIIGVLINVLLIGIAVFSPSWVQAIRP</sequence>
<organism evidence="2 3">
    <name type="scientific">Terrabacter ginsenosidimutans</name>
    <dbReference type="NCBI Taxonomy" id="490575"/>
    <lineage>
        <taxon>Bacteria</taxon>
        <taxon>Bacillati</taxon>
        <taxon>Actinomycetota</taxon>
        <taxon>Actinomycetes</taxon>
        <taxon>Micrococcales</taxon>
        <taxon>Intrasporangiaceae</taxon>
        <taxon>Terrabacter</taxon>
    </lineage>
</organism>
<proteinExistence type="predicted"/>
<protein>
    <recommendedName>
        <fullName evidence="4">ABC transporter permease</fullName>
    </recommendedName>
</protein>
<dbReference type="Proteomes" id="UP001501468">
    <property type="component" value="Unassembled WGS sequence"/>
</dbReference>
<keyword evidence="1" id="KW-0812">Transmembrane</keyword>
<keyword evidence="3" id="KW-1185">Reference proteome</keyword>
<evidence type="ECO:0000256" key="1">
    <source>
        <dbReference type="SAM" id="Phobius"/>
    </source>
</evidence>
<dbReference type="EMBL" id="BAABDC010000002">
    <property type="protein sequence ID" value="GAA3702079.1"/>
    <property type="molecule type" value="Genomic_DNA"/>
</dbReference>
<evidence type="ECO:0000313" key="3">
    <source>
        <dbReference type="Proteomes" id="UP001501468"/>
    </source>
</evidence>
<feature type="transmembrane region" description="Helical" evidence="1">
    <location>
        <begin position="79"/>
        <end position="98"/>
    </location>
</feature>
<keyword evidence="1" id="KW-0472">Membrane</keyword>
<evidence type="ECO:0000313" key="2">
    <source>
        <dbReference type="EMBL" id="GAA3702079.1"/>
    </source>
</evidence>
<gene>
    <name evidence="2" type="ORF">GCM10022399_18180</name>
</gene>
<feature type="transmembrane region" description="Helical" evidence="1">
    <location>
        <begin position="103"/>
        <end position="124"/>
    </location>
</feature>
<accession>A0ABP7DDA3</accession>
<evidence type="ECO:0008006" key="4">
    <source>
        <dbReference type="Google" id="ProtNLM"/>
    </source>
</evidence>
<dbReference type="RefSeq" id="WP_344944656.1">
    <property type="nucleotide sequence ID" value="NZ_BAABDC010000002.1"/>
</dbReference>
<feature type="transmembrane region" description="Helical" evidence="1">
    <location>
        <begin position="50"/>
        <end position="73"/>
    </location>
</feature>
<reference evidence="3" key="1">
    <citation type="journal article" date="2019" name="Int. J. Syst. Evol. Microbiol.">
        <title>The Global Catalogue of Microorganisms (GCM) 10K type strain sequencing project: providing services to taxonomists for standard genome sequencing and annotation.</title>
        <authorList>
            <consortium name="The Broad Institute Genomics Platform"/>
            <consortium name="The Broad Institute Genome Sequencing Center for Infectious Disease"/>
            <person name="Wu L."/>
            <person name="Ma J."/>
        </authorList>
    </citation>
    <scope>NUCLEOTIDE SEQUENCE [LARGE SCALE GENOMIC DNA]</scope>
    <source>
        <strain evidence="3">JCM 17125</strain>
    </source>
</reference>